<gene>
    <name evidence="2" type="ORF">SAMN04515666_11229</name>
</gene>
<dbReference type="Pfam" id="PF04248">
    <property type="entry name" value="NTP_transf_9"/>
    <property type="match status" value="1"/>
</dbReference>
<feature type="domain" description="DUF427" evidence="1">
    <location>
        <begin position="32"/>
        <end position="121"/>
    </location>
</feature>
<dbReference type="InterPro" id="IPR038694">
    <property type="entry name" value="DUF427_sf"/>
</dbReference>
<dbReference type="RefSeq" id="WP_091841865.1">
    <property type="nucleotide sequence ID" value="NZ_FOAN01000012.1"/>
</dbReference>
<dbReference type="Proteomes" id="UP000199664">
    <property type="component" value="Unassembled WGS sequence"/>
</dbReference>
<accession>A0A1H7YME0</accession>
<dbReference type="AlphaFoldDB" id="A0A1H7YME0"/>
<protein>
    <submittedName>
        <fullName evidence="2">Uncharacterized conserved protein, DUF427 family</fullName>
    </submittedName>
</protein>
<dbReference type="OrthoDB" id="9815163at2"/>
<name>A0A1H7YME0_9HYPH</name>
<sequence>MNVTPEPAEPNQESVWSYPRPAIAEPCARHIVIRHRGETIADTKASVRVIETSHPPTYYLSPNCVKASLLASPHRSICEWKGQASYVDLVLADDTLRQVGWRYPSPTPAFAMLAGFIAFYVEPFDECLLDGEQVTPQAGGFYGGWITSHVAGPFKGVPGSRSW</sequence>
<dbReference type="EMBL" id="FOAN01000012">
    <property type="protein sequence ID" value="SEM47101.1"/>
    <property type="molecule type" value="Genomic_DNA"/>
</dbReference>
<dbReference type="InterPro" id="IPR007361">
    <property type="entry name" value="DUF427"/>
</dbReference>
<proteinExistence type="predicted"/>
<keyword evidence="3" id="KW-1185">Reference proteome</keyword>
<dbReference type="STRING" id="1036779.SAMN04515666_11229"/>
<evidence type="ECO:0000313" key="2">
    <source>
        <dbReference type="EMBL" id="SEM47101.1"/>
    </source>
</evidence>
<organism evidence="2 3">
    <name type="scientific">Bosea lupini</name>
    <dbReference type="NCBI Taxonomy" id="1036779"/>
    <lineage>
        <taxon>Bacteria</taxon>
        <taxon>Pseudomonadati</taxon>
        <taxon>Pseudomonadota</taxon>
        <taxon>Alphaproteobacteria</taxon>
        <taxon>Hyphomicrobiales</taxon>
        <taxon>Boseaceae</taxon>
        <taxon>Bosea</taxon>
    </lineage>
</organism>
<dbReference type="PANTHER" id="PTHR43058">
    <property type="entry name" value="SLR0655 PROTEIN"/>
    <property type="match status" value="1"/>
</dbReference>
<dbReference type="PANTHER" id="PTHR43058:SF1">
    <property type="entry name" value="DUF427 DOMAIN-CONTAINING PROTEIN"/>
    <property type="match status" value="1"/>
</dbReference>
<evidence type="ECO:0000313" key="3">
    <source>
        <dbReference type="Proteomes" id="UP000199664"/>
    </source>
</evidence>
<reference evidence="3" key="1">
    <citation type="submission" date="2016-10" db="EMBL/GenBank/DDBJ databases">
        <authorList>
            <person name="Varghese N."/>
            <person name="Submissions S."/>
        </authorList>
    </citation>
    <scope>NUCLEOTIDE SEQUENCE [LARGE SCALE GENOMIC DNA]</scope>
    <source>
        <strain evidence="3">LMG 26383,CCUG 61248,R- 45681</strain>
    </source>
</reference>
<dbReference type="Gene3D" id="2.170.150.40">
    <property type="entry name" value="Domain of unknown function (DUF427)"/>
    <property type="match status" value="1"/>
</dbReference>
<evidence type="ECO:0000259" key="1">
    <source>
        <dbReference type="Pfam" id="PF04248"/>
    </source>
</evidence>